<comment type="caution">
    <text evidence="3">The sequence shown here is derived from an EMBL/GenBank/DDBJ whole genome shotgun (WGS) entry which is preliminary data.</text>
</comment>
<accession>A0AAD6D869</accession>
<reference evidence="3 4" key="1">
    <citation type="journal article" date="2023" name="IMA Fungus">
        <title>Comparative genomic study of the Penicillium genus elucidates a diverse pangenome and 15 lateral gene transfer events.</title>
        <authorList>
            <person name="Petersen C."/>
            <person name="Sorensen T."/>
            <person name="Nielsen M.R."/>
            <person name="Sondergaard T.E."/>
            <person name="Sorensen J.L."/>
            <person name="Fitzpatrick D.A."/>
            <person name="Frisvad J.C."/>
            <person name="Nielsen K.L."/>
        </authorList>
    </citation>
    <scope>NUCLEOTIDE SEQUENCE [LARGE SCALE GENOMIC DNA]</scope>
    <source>
        <strain evidence="3 4">IBT 35679</strain>
    </source>
</reference>
<keyword evidence="4" id="KW-1185">Reference proteome</keyword>
<evidence type="ECO:0000313" key="4">
    <source>
        <dbReference type="Proteomes" id="UP001220324"/>
    </source>
</evidence>
<feature type="domain" description="Ecp2 effector protein-like" evidence="2">
    <location>
        <begin position="36"/>
        <end position="121"/>
    </location>
</feature>
<protein>
    <recommendedName>
        <fullName evidence="2">Ecp2 effector protein-like domain-containing protein</fullName>
    </recommendedName>
</protein>
<evidence type="ECO:0000313" key="3">
    <source>
        <dbReference type="EMBL" id="KAJ5557203.1"/>
    </source>
</evidence>
<dbReference type="Proteomes" id="UP001220324">
    <property type="component" value="Unassembled WGS sequence"/>
</dbReference>
<gene>
    <name evidence="3" type="ORF">N7494_001118</name>
</gene>
<keyword evidence="1" id="KW-0732">Signal</keyword>
<dbReference type="Pfam" id="PF14856">
    <property type="entry name" value="Hce2"/>
    <property type="match status" value="1"/>
</dbReference>
<organism evidence="3 4">
    <name type="scientific">Penicillium frequentans</name>
    <dbReference type="NCBI Taxonomy" id="3151616"/>
    <lineage>
        <taxon>Eukaryota</taxon>
        <taxon>Fungi</taxon>
        <taxon>Dikarya</taxon>
        <taxon>Ascomycota</taxon>
        <taxon>Pezizomycotina</taxon>
        <taxon>Eurotiomycetes</taxon>
        <taxon>Eurotiomycetidae</taxon>
        <taxon>Eurotiales</taxon>
        <taxon>Aspergillaceae</taxon>
        <taxon>Penicillium</taxon>
    </lineage>
</organism>
<dbReference type="EMBL" id="JAQIZZ010000001">
    <property type="protein sequence ID" value="KAJ5557203.1"/>
    <property type="molecule type" value="Genomic_DNA"/>
</dbReference>
<sequence length="151" mass="16311">MKFSIFAAATLLLAGVQAAPVSENPASVLEKRTTLCGTSTFVDESSTGSPKAANCKKIATNIASGGTWTFEGFDVQHRLVQYGDCAFGVTSPSDEWTQIGAAKIIELIDKSIKKFEWEKKAGIDNIQIIMTSDIQGGQRGKNYETEELTIE</sequence>
<dbReference type="AlphaFoldDB" id="A0AAD6D869"/>
<evidence type="ECO:0000256" key="1">
    <source>
        <dbReference type="SAM" id="SignalP"/>
    </source>
</evidence>
<feature type="chain" id="PRO_5042238934" description="Ecp2 effector protein-like domain-containing protein" evidence="1">
    <location>
        <begin position="19"/>
        <end position="151"/>
    </location>
</feature>
<proteinExistence type="predicted"/>
<evidence type="ECO:0000259" key="2">
    <source>
        <dbReference type="Pfam" id="PF14856"/>
    </source>
</evidence>
<dbReference type="InterPro" id="IPR029226">
    <property type="entry name" value="Ecp2-like"/>
</dbReference>
<name>A0AAD6D869_9EURO</name>
<feature type="signal peptide" evidence="1">
    <location>
        <begin position="1"/>
        <end position="18"/>
    </location>
</feature>